<gene>
    <name evidence="2" type="ORF">RUN215_v1_190020</name>
</gene>
<keyword evidence="1" id="KW-1133">Transmembrane helix</keyword>
<proteinExistence type="predicted"/>
<evidence type="ECO:0000256" key="1">
    <source>
        <dbReference type="SAM" id="Phobius"/>
    </source>
</evidence>
<protein>
    <recommendedName>
        <fullName evidence="3">Transmembrane protein</fullName>
    </recommendedName>
</protein>
<name>A0A0S4WQL6_RALSL</name>
<sequence length="255" mass="28312">MFGRARFHQRCAAQHARIVRKRRRGMGFIDRHSEWVAALIAGMASGVALAIGWNWTFPRNKDFWDIATAIGTVAAVLVALGIALADGRRKRRESLEAANLAAARVSVAVDESIARLVSAYGWVAFYRDEEQAGMRGFEAFQRSVILAEIDVPSSDLQALVPLPNRCAHRLARAMATLRSLTHNIDLRDDFFATHLATVSQYRDVREECVGKWRTTISEILDLLRVAHREFEAAAQLSAPIPDGVEVHGLPIDDEG</sequence>
<accession>A0A0S4WQL6</accession>
<evidence type="ECO:0000313" key="2">
    <source>
        <dbReference type="EMBL" id="CUV53901.1"/>
    </source>
</evidence>
<feature type="transmembrane region" description="Helical" evidence="1">
    <location>
        <begin position="35"/>
        <end position="57"/>
    </location>
</feature>
<organism evidence="2">
    <name type="scientific">Ralstonia solanacearum</name>
    <name type="common">Pseudomonas solanacearum</name>
    <dbReference type="NCBI Taxonomy" id="305"/>
    <lineage>
        <taxon>Bacteria</taxon>
        <taxon>Pseudomonadati</taxon>
        <taxon>Pseudomonadota</taxon>
        <taxon>Betaproteobacteria</taxon>
        <taxon>Burkholderiales</taxon>
        <taxon>Burkholderiaceae</taxon>
        <taxon>Ralstonia</taxon>
        <taxon>Ralstonia solanacearum species complex</taxon>
    </lineage>
</organism>
<feature type="transmembrane region" description="Helical" evidence="1">
    <location>
        <begin position="63"/>
        <end position="85"/>
    </location>
</feature>
<keyword evidence="1" id="KW-0812">Transmembrane</keyword>
<dbReference type="EMBL" id="LN899820">
    <property type="protein sequence ID" value="CUV53901.1"/>
    <property type="molecule type" value="Genomic_DNA"/>
</dbReference>
<keyword evidence="1" id="KW-0472">Membrane</keyword>
<evidence type="ECO:0008006" key="3">
    <source>
        <dbReference type="Google" id="ProtNLM"/>
    </source>
</evidence>
<reference evidence="2" key="1">
    <citation type="submission" date="2015-10" db="EMBL/GenBank/DDBJ databases">
        <authorList>
            <person name="Gilbert D.G."/>
        </authorList>
    </citation>
    <scope>NUCLEOTIDE SEQUENCE</scope>
    <source>
        <strain evidence="2">Phyl III-seqv23</strain>
    </source>
</reference>
<dbReference type="AlphaFoldDB" id="A0A0S4WQL6"/>